<keyword evidence="11" id="KW-0676">Redox-active center</keyword>
<sequence length="352" mass="38447">MAGGGRQAERAGAPASRLIALAPLLLLLGAGAVQAEGSGVRIVTASNWTSVLQGEWMVKFYAPWCPACQQIESDWKNFAESSKTLEINVGKVDVAEEPGLSGRFFVTTLPTIFHAKDGVFRRYLGSRTSEELQNYILEKKWESVEPVVGWKSPSSITMYGMAGLFHLSGWIRQIHSYLTDTLGIPAWGSYAIFTLSTLLIGLFLGLVLVLLADCICPAKPTYREVMPVPAVANEEETVEPSDEEQEEPSDEEQEEHAEEKKTTSDMEDEGSDESDKASGEDEGSGESDKASGEDEESGESDKASGEDSAVEEGTEIKEAGKDVPEQYPAEPKEENKVRQRQRQGPSNELQFS</sequence>
<dbReference type="PANTHER" id="PTHR46107">
    <property type="entry name" value="DUMPY: SHORTER THAN WILD-TYPE"/>
    <property type="match status" value="1"/>
</dbReference>
<protein>
    <submittedName>
        <fullName evidence="17">Thioredoxin-related transmembrane protein 4</fullName>
    </submittedName>
</protein>
<evidence type="ECO:0000256" key="11">
    <source>
        <dbReference type="ARBA" id="ARBA00023284"/>
    </source>
</evidence>
<dbReference type="Pfam" id="PF00085">
    <property type="entry name" value="Thioredoxin"/>
    <property type="match status" value="1"/>
</dbReference>
<keyword evidence="16" id="KW-1185">Reference proteome</keyword>
<dbReference type="PROSITE" id="PS51352">
    <property type="entry name" value="THIOREDOXIN_2"/>
    <property type="match status" value="1"/>
</dbReference>
<dbReference type="KEGG" id="gsh:117356462"/>
<evidence type="ECO:0000256" key="1">
    <source>
        <dbReference type="ARBA" id="ARBA00004115"/>
    </source>
</evidence>
<feature type="compositionally biased region" description="Polar residues" evidence="12">
    <location>
        <begin position="342"/>
        <end position="352"/>
    </location>
</feature>
<evidence type="ECO:0000256" key="5">
    <source>
        <dbReference type="ARBA" id="ARBA00022729"/>
    </source>
</evidence>
<evidence type="ECO:0000256" key="9">
    <source>
        <dbReference type="ARBA" id="ARBA00023136"/>
    </source>
</evidence>
<keyword evidence="3" id="KW-0597">Phosphoprotein</keyword>
<dbReference type="CTD" id="56255"/>
<evidence type="ECO:0000256" key="10">
    <source>
        <dbReference type="ARBA" id="ARBA00023157"/>
    </source>
</evidence>
<evidence type="ECO:0000256" key="7">
    <source>
        <dbReference type="ARBA" id="ARBA00022982"/>
    </source>
</evidence>
<evidence type="ECO:0000313" key="16">
    <source>
        <dbReference type="Proteomes" id="UP000515159"/>
    </source>
</evidence>
<dbReference type="FunCoup" id="A0A6P8Q7Z4">
    <property type="interactions" value="748"/>
</dbReference>
<feature type="chain" id="PRO_5028130006" evidence="14">
    <location>
        <begin position="36"/>
        <end position="352"/>
    </location>
</feature>
<evidence type="ECO:0000259" key="15">
    <source>
        <dbReference type="PROSITE" id="PS51352"/>
    </source>
</evidence>
<keyword evidence="2" id="KW-0813">Transport</keyword>
<feature type="compositionally biased region" description="Acidic residues" evidence="12">
    <location>
        <begin position="233"/>
        <end position="256"/>
    </location>
</feature>
<evidence type="ECO:0000256" key="13">
    <source>
        <dbReference type="SAM" id="Phobius"/>
    </source>
</evidence>
<dbReference type="PANTHER" id="PTHR46107:SF1">
    <property type="entry name" value="THIOREDOXIN-RELATED TRANSMEMBRANE PROTEIN 4"/>
    <property type="match status" value="1"/>
</dbReference>
<dbReference type="InterPro" id="IPR052454">
    <property type="entry name" value="TMX_domain-containing"/>
</dbReference>
<dbReference type="InterPro" id="IPR036249">
    <property type="entry name" value="Thioredoxin-like_sf"/>
</dbReference>
<evidence type="ECO:0000256" key="6">
    <source>
        <dbReference type="ARBA" id="ARBA00022824"/>
    </source>
</evidence>
<feature type="transmembrane region" description="Helical" evidence="13">
    <location>
        <begin position="187"/>
        <end position="212"/>
    </location>
</feature>
<evidence type="ECO:0000256" key="3">
    <source>
        <dbReference type="ARBA" id="ARBA00022553"/>
    </source>
</evidence>
<evidence type="ECO:0000256" key="2">
    <source>
        <dbReference type="ARBA" id="ARBA00022448"/>
    </source>
</evidence>
<evidence type="ECO:0000256" key="14">
    <source>
        <dbReference type="SAM" id="SignalP"/>
    </source>
</evidence>
<feature type="signal peptide" evidence="14">
    <location>
        <begin position="1"/>
        <end position="35"/>
    </location>
</feature>
<dbReference type="GeneID" id="117356462"/>
<evidence type="ECO:0000313" key="17">
    <source>
        <dbReference type="RefSeq" id="XP_033791580.1"/>
    </source>
</evidence>
<dbReference type="PROSITE" id="PS00194">
    <property type="entry name" value="THIOREDOXIN_1"/>
    <property type="match status" value="1"/>
</dbReference>
<dbReference type="Proteomes" id="UP000515159">
    <property type="component" value="Chromosome 3"/>
</dbReference>
<keyword evidence="4 13" id="KW-0812">Transmembrane</keyword>
<dbReference type="InterPro" id="IPR013766">
    <property type="entry name" value="Thioredoxin_domain"/>
</dbReference>
<feature type="domain" description="Thioredoxin" evidence="15">
    <location>
        <begin position="16"/>
        <end position="141"/>
    </location>
</feature>
<evidence type="ECO:0000256" key="4">
    <source>
        <dbReference type="ARBA" id="ARBA00022692"/>
    </source>
</evidence>
<keyword evidence="5 14" id="KW-0732">Signal</keyword>
<dbReference type="SUPFAM" id="SSF52833">
    <property type="entry name" value="Thioredoxin-like"/>
    <property type="match status" value="1"/>
</dbReference>
<dbReference type="RefSeq" id="XP_033791580.1">
    <property type="nucleotide sequence ID" value="XM_033935689.1"/>
</dbReference>
<keyword evidence="10" id="KW-1015">Disulfide bond</keyword>
<dbReference type="InParanoid" id="A0A6P8Q7Z4"/>
<dbReference type="InterPro" id="IPR017937">
    <property type="entry name" value="Thioredoxin_CS"/>
</dbReference>
<dbReference type="GO" id="GO:0005789">
    <property type="term" value="C:endoplasmic reticulum membrane"/>
    <property type="evidence" value="ECO:0007669"/>
    <property type="project" value="UniProtKB-SubCell"/>
</dbReference>
<organism evidence="16 17">
    <name type="scientific">Geotrypetes seraphini</name>
    <name type="common">Gaboon caecilian</name>
    <name type="synonym">Caecilia seraphini</name>
    <dbReference type="NCBI Taxonomy" id="260995"/>
    <lineage>
        <taxon>Eukaryota</taxon>
        <taxon>Metazoa</taxon>
        <taxon>Chordata</taxon>
        <taxon>Craniata</taxon>
        <taxon>Vertebrata</taxon>
        <taxon>Euteleostomi</taxon>
        <taxon>Amphibia</taxon>
        <taxon>Gymnophiona</taxon>
        <taxon>Geotrypetes</taxon>
    </lineage>
</organism>
<feature type="region of interest" description="Disordered" evidence="12">
    <location>
        <begin position="233"/>
        <end position="352"/>
    </location>
</feature>
<reference evidence="17" key="1">
    <citation type="submission" date="2025-08" db="UniProtKB">
        <authorList>
            <consortium name="RefSeq"/>
        </authorList>
    </citation>
    <scope>IDENTIFICATION</scope>
</reference>
<keyword evidence="7" id="KW-0249">Electron transport</keyword>
<evidence type="ECO:0000256" key="8">
    <source>
        <dbReference type="ARBA" id="ARBA00022989"/>
    </source>
</evidence>
<keyword evidence="8 13" id="KW-1133">Transmembrane helix</keyword>
<gene>
    <name evidence="17" type="primary">TMX4</name>
</gene>
<keyword evidence="9 13" id="KW-0472">Membrane</keyword>
<dbReference type="Gene3D" id="3.40.30.10">
    <property type="entry name" value="Glutaredoxin"/>
    <property type="match status" value="1"/>
</dbReference>
<accession>A0A6P8Q7Z4</accession>
<dbReference type="GO" id="GO:0015036">
    <property type="term" value="F:disulfide oxidoreductase activity"/>
    <property type="evidence" value="ECO:0007669"/>
    <property type="project" value="TreeGrafter"/>
</dbReference>
<dbReference type="OrthoDB" id="7869097at2759"/>
<feature type="compositionally biased region" description="Basic and acidic residues" evidence="12">
    <location>
        <begin position="314"/>
        <end position="337"/>
    </location>
</feature>
<proteinExistence type="predicted"/>
<keyword evidence="6" id="KW-0256">Endoplasmic reticulum</keyword>
<evidence type="ECO:0000256" key="12">
    <source>
        <dbReference type="SAM" id="MobiDB-lite"/>
    </source>
</evidence>
<name>A0A6P8Q7Z4_GEOSA</name>
<comment type="subcellular location">
    <subcellularLocation>
        <location evidence="1">Endoplasmic reticulum membrane</location>
        <topology evidence="1">Single-pass type I membrane protein</topology>
    </subcellularLocation>
</comment>
<dbReference type="AlphaFoldDB" id="A0A6P8Q7Z4"/>